<sequence length="30" mass="3517">MHARAHTRSEITLYRPPVDTIGIHLCFSFF</sequence>
<accession>A0A0E9R4S5</accession>
<organism evidence="1">
    <name type="scientific">Anguilla anguilla</name>
    <name type="common">European freshwater eel</name>
    <name type="synonym">Muraena anguilla</name>
    <dbReference type="NCBI Taxonomy" id="7936"/>
    <lineage>
        <taxon>Eukaryota</taxon>
        <taxon>Metazoa</taxon>
        <taxon>Chordata</taxon>
        <taxon>Craniata</taxon>
        <taxon>Vertebrata</taxon>
        <taxon>Euteleostomi</taxon>
        <taxon>Actinopterygii</taxon>
        <taxon>Neopterygii</taxon>
        <taxon>Teleostei</taxon>
        <taxon>Anguilliformes</taxon>
        <taxon>Anguillidae</taxon>
        <taxon>Anguilla</taxon>
    </lineage>
</organism>
<reference evidence="1" key="2">
    <citation type="journal article" date="2015" name="Fish Shellfish Immunol.">
        <title>Early steps in the European eel (Anguilla anguilla)-Vibrio vulnificus interaction in the gills: Role of the RtxA13 toxin.</title>
        <authorList>
            <person name="Callol A."/>
            <person name="Pajuelo D."/>
            <person name="Ebbesson L."/>
            <person name="Teles M."/>
            <person name="MacKenzie S."/>
            <person name="Amaro C."/>
        </authorList>
    </citation>
    <scope>NUCLEOTIDE SEQUENCE</scope>
</reference>
<dbReference type="AlphaFoldDB" id="A0A0E9R4S5"/>
<evidence type="ECO:0000313" key="1">
    <source>
        <dbReference type="EMBL" id="JAH23328.1"/>
    </source>
</evidence>
<name>A0A0E9R4S5_ANGAN</name>
<proteinExistence type="predicted"/>
<protein>
    <submittedName>
        <fullName evidence="1">Uncharacterized protein</fullName>
    </submittedName>
</protein>
<dbReference type="EMBL" id="GBXM01085249">
    <property type="protein sequence ID" value="JAH23328.1"/>
    <property type="molecule type" value="Transcribed_RNA"/>
</dbReference>
<reference evidence="1" key="1">
    <citation type="submission" date="2014-11" db="EMBL/GenBank/DDBJ databases">
        <authorList>
            <person name="Amaro Gonzalez C."/>
        </authorList>
    </citation>
    <scope>NUCLEOTIDE SEQUENCE</scope>
</reference>